<dbReference type="InterPro" id="IPR029062">
    <property type="entry name" value="Class_I_gatase-like"/>
</dbReference>
<evidence type="ECO:0000259" key="3">
    <source>
        <dbReference type="Pfam" id="PF13709"/>
    </source>
</evidence>
<dbReference type="InterPro" id="IPR025297">
    <property type="entry name" value="DUF4159"/>
</dbReference>
<feature type="transmembrane region" description="Helical" evidence="1">
    <location>
        <begin position="617"/>
        <end position="636"/>
    </location>
</feature>
<evidence type="ECO:0000256" key="1">
    <source>
        <dbReference type="SAM" id="Phobius"/>
    </source>
</evidence>
<dbReference type="Gene3D" id="3.40.50.880">
    <property type="match status" value="1"/>
</dbReference>
<dbReference type="EMBL" id="CP042906">
    <property type="protein sequence ID" value="QEX15637.1"/>
    <property type="molecule type" value="Genomic_DNA"/>
</dbReference>
<feature type="domain" description="DUF4159" evidence="3">
    <location>
        <begin position="681"/>
        <end position="880"/>
    </location>
</feature>
<evidence type="ECO:0000313" key="4">
    <source>
        <dbReference type="EMBL" id="QEX15637.1"/>
    </source>
</evidence>
<feature type="transmembrane region" description="Helical" evidence="1">
    <location>
        <begin position="643"/>
        <end position="661"/>
    </location>
</feature>
<name>A0A5J6MF28_9PROT</name>
<dbReference type="Gene3D" id="3.40.50.12140">
    <property type="entry name" value="Domain of unknown function DUF4159"/>
    <property type="match status" value="1"/>
</dbReference>
<feature type="transmembrane region" description="Helical" evidence="1">
    <location>
        <begin position="6"/>
        <end position="27"/>
    </location>
</feature>
<evidence type="ECO:0000313" key="5">
    <source>
        <dbReference type="Proteomes" id="UP000326202"/>
    </source>
</evidence>
<reference evidence="4 5" key="1">
    <citation type="submission" date="2019-08" db="EMBL/GenBank/DDBJ databases">
        <title>Hyperibacter terrae gen. nov., sp. nov. and Hyperibacter viscosus sp. nov., two new members in the family Rhodospirillaceae isolated from the rhizosphere of Hypericum perforatum.</title>
        <authorList>
            <person name="Noviana Z."/>
        </authorList>
    </citation>
    <scope>NUCLEOTIDE SEQUENCE [LARGE SCALE GENOMIC DNA]</scope>
    <source>
        <strain evidence="4 5">R5913</strain>
    </source>
</reference>
<dbReference type="NCBIfam" id="TIGR02226">
    <property type="entry name" value="two_anch"/>
    <property type="match status" value="1"/>
</dbReference>
<keyword evidence="1" id="KW-1133">Transmembrane helix</keyword>
<protein>
    <submittedName>
        <fullName evidence="4">Double-region</fullName>
    </submittedName>
</protein>
<feature type="transmembrane region" description="Helical" evidence="1">
    <location>
        <begin position="59"/>
        <end position="78"/>
    </location>
</feature>
<dbReference type="Proteomes" id="UP000326202">
    <property type="component" value="Chromosome"/>
</dbReference>
<accession>A0A5J6MF28</accession>
<evidence type="ECO:0000259" key="2">
    <source>
        <dbReference type="Pfam" id="PF07584"/>
    </source>
</evidence>
<feature type="domain" description="Aerotolerance regulator N-terminal" evidence="2">
    <location>
        <begin position="6"/>
        <end position="80"/>
    </location>
</feature>
<dbReference type="KEGG" id="htq:FRZ44_09240"/>
<dbReference type="Pfam" id="PF07584">
    <property type="entry name" value="BatA"/>
    <property type="match status" value="1"/>
</dbReference>
<dbReference type="AlphaFoldDB" id="A0A5J6MF28"/>
<dbReference type="InterPro" id="IPR011933">
    <property type="entry name" value="Double_TM_dom"/>
</dbReference>
<organism evidence="4 5">
    <name type="scientific">Hypericibacter terrae</name>
    <dbReference type="NCBI Taxonomy" id="2602015"/>
    <lineage>
        <taxon>Bacteria</taxon>
        <taxon>Pseudomonadati</taxon>
        <taxon>Pseudomonadota</taxon>
        <taxon>Alphaproteobacteria</taxon>
        <taxon>Rhodospirillales</taxon>
        <taxon>Dongiaceae</taxon>
        <taxon>Hypericibacter</taxon>
    </lineage>
</organism>
<gene>
    <name evidence="4" type="ORF">FRZ44_09240</name>
</gene>
<dbReference type="PANTHER" id="PTHR37464:SF1">
    <property type="entry name" value="BLL2463 PROTEIN"/>
    <property type="match status" value="1"/>
</dbReference>
<dbReference type="PANTHER" id="PTHR37464">
    <property type="entry name" value="BLL2463 PROTEIN"/>
    <property type="match status" value="1"/>
</dbReference>
<dbReference type="InterPro" id="IPR024163">
    <property type="entry name" value="Aerotolerance_reg_N"/>
</dbReference>
<dbReference type="Pfam" id="PF13709">
    <property type="entry name" value="DUF4159"/>
    <property type="match status" value="1"/>
</dbReference>
<sequence length="900" mass="96194">MGLADLSFAAPWVLVALLALPVLWWLLRLMPPAPKRQIFPAIRLLFGLRPPEETPYRTPWWLLLLRLVIAALIIVALAHPLEDARKALAGDGPLLLVVDNGWAAAAHWNEQEATLADRLRQAEREGRMAALIATAPGADGAKPQIQGPMPAAEARQALGRVEPQPWPTDRKATLAALDKAPFAEASVFWASDGIADPDGADKQLGERLAKFGSLTVIAAPDSARALLQRPPENNSEAMTLHLLRPAAGPARTVELMASDRQGQLVARQPATFEAGATEANPQIKLPVELRNRIATISVANEASAGSTFLVDAQWRRRPVGLVAGADTGREETLLSELYYLRRALGPGTDLREGTIPSLIQGGLSMLAMVDIGRLTAEETDALQHWVENGGLLLRFAGPRLAENTDDTLLPVRLRSGGRTLGGALTWEQPAQIAPFAPTSPFAGLTVPDDVRVFRQVLAEPELSLGDKTWARLTDGTPLVTAARSGRGWLVLVHTSANADWSNLALSGLFVQMLQKILALSEGVAGSEANGTLPPYRTLDGFGRLGAPAPLATAAGPEVFDKGLIGPDHPPGFYGSEATQRALNLGTGLIGWQAIQAWPEGVTVESTSVGATFDFKPWLLAAALALFLIDLVISLALRGLLPGRAAVAGALLLLALAGGLAATPAQAKDNDDNALGDTQQTRLAYVSSGDDEIDRASKAGLLGLSLVLRQRTAIDVGEPVAINPARDELAFFPLIYWPISNGEVAMSDTALRRVNDYLKNGGLILFDTRDGGASGFANFNRVARGIDITRLIQVPQDHVLTKAFYLLQQFPGRWASGTLWVEEGQGRSNDGVSSVVVGSNDWAAAWAVDESGQPLYATVPGGQRQREMAYRFGVNIVMYALTGNYKSDQVHVPAILERLGQ</sequence>
<keyword evidence="1" id="KW-0472">Membrane</keyword>
<keyword evidence="1" id="KW-0812">Transmembrane</keyword>
<dbReference type="SUPFAM" id="SSF52317">
    <property type="entry name" value="Class I glutamine amidotransferase-like"/>
    <property type="match status" value="1"/>
</dbReference>
<dbReference type="CDD" id="cd03143">
    <property type="entry name" value="A4_beta-galactosidase_middle_domain"/>
    <property type="match status" value="1"/>
</dbReference>
<proteinExistence type="predicted"/>
<keyword evidence="5" id="KW-1185">Reference proteome</keyword>